<protein>
    <recommendedName>
        <fullName evidence="2">DUF7912 domain-containing protein</fullName>
    </recommendedName>
</protein>
<name>W9RAJ2_9ROSA</name>
<feature type="signal peptide" evidence="1">
    <location>
        <begin position="1"/>
        <end position="23"/>
    </location>
</feature>
<gene>
    <name evidence="3" type="ORF">L484_026444</name>
</gene>
<evidence type="ECO:0000313" key="3">
    <source>
        <dbReference type="EMBL" id="EXB44862.1"/>
    </source>
</evidence>
<dbReference type="PANTHER" id="PTHR34544:SF3">
    <property type="entry name" value="OS07G0155200 PROTEIN"/>
    <property type="match status" value="1"/>
</dbReference>
<dbReference type="EMBL" id="KE343883">
    <property type="protein sequence ID" value="EXB44862.1"/>
    <property type="molecule type" value="Genomic_DNA"/>
</dbReference>
<evidence type="ECO:0000256" key="1">
    <source>
        <dbReference type="SAM" id="SignalP"/>
    </source>
</evidence>
<dbReference type="Pfam" id="PF25498">
    <property type="entry name" value="DUF7912"/>
    <property type="match status" value="1"/>
</dbReference>
<dbReference type="PANTHER" id="PTHR34544">
    <property type="entry name" value="OSJNBA0006B20.18 PROTEIN"/>
    <property type="match status" value="1"/>
</dbReference>
<dbReference type="AlphaFoldDB" id="W9RAJ2"/>
<reference evidence="4" key="1">
    <citation type="submission" date="2013-01" db="EMBL/GenBank/DDBJ databases">
        <title>Draft Genome Sequence of a Mulberry Tree, Morus notabilis C.K. Schneid.</title>
        <authorList>
            <person name="He N."/>
            <person name="Zhao S."/>
        </authorList>
    </citation>
    <scope>NUCLEOTIDE SEQUENCE</scope>
</reference>
<dbReference type="Proteomes" id="UP000030645">
    <property type="component" value="Unassembled WGS sequence"/>
</dbReference>
<accession>W9RAJ2</accession>
<dbReference type="eggNOG" id="ENOG502QTRC">
    <property type="taxonomic scope" value="Eukaryota"/>
</dbReference>
<evidence type="ECO:0000259" key="2">
    <source>
        <dbReference type="Pfam" id="PF25498"/>
    </source>
</evidence>
<sequence>MAAPSWSALLLVVVVETVPEVFAVTVDHVGFPVPVFSITVFLYGCPSTEELESYNREYKKRLDEVGALGEIPDDLGLEVSTPGAIRLLKVPDDLERFKDMPMQLCYMAGEESNCLEKNGVFLLDSLEPEACIWKLANVKENRDPLRKGRPLSRKQKDWRLKLPFGLHKTVSLYLQL</sequence>
<dbReference type="STRING" id="981085.W9RAJ2"/>
<evidence type="ECO:0000313" key="4">
    <source>
        <dbReference type="Proteomes" id="UP000030645"/>
    </source>
</evidence>
<organism evidence="3 4">
    <name type="scientific">Morus notabilis</name>
    <dbReference type="NCBI Taxonomy" id="981085"/>
    <lineage>
        <taxon>Eukaryota</taxon>
        <taxon>Viridiplantae</taxon>
        <taxon>Streptophyta</taxon>
        <taxon>Embryophyta</taxon>
        <taxon>Tracheophyta</taxon>
        <taxon>Spermatophyta</taxon>
        <taxon>Magnoliopsida</taxon>
        <taxon>eudicotyledons</taxon>
        <taxon>Gunneridae</taxon>
        <taxon>Pentapetalae</taxon>
        <taxon>rosids</taxon>
        <taxon>fabids</taxon>
        <taxon>Rosales</taxon>
        <taxon>Moraceae</taxon>
        <taxon>Moreae</taxon>
        <taxon>Morus</taxon>
    </lineage>
</organism>
<feature type="domain" description="DUF7912" evidence="2">
    <location>
        <begin position="87"/>
        <end position="173"/>
    </location>
</feature>
<dbReference type="InterPro" id="IPR057234">
    <property type="entry name" value="DUF7912"/>
</dbReference>
<feature type="chain" id="PRO_5004932462" description="DUF7912 domain-containing protein" evidence="1">
    <location>
        <begin position="24"/>
        <end position="176"/>
    </location>
</feature>
<keyword evidence="1" id="KW-0732">Signal</keyword>
<proteinExistence type="predicted"/>
<keyword evidence="4" id="KW-1185">Reference proteome</keyword>